<dbReference type="PROSITE" id="PS50887">
    <property type="entry name" value="GGDEF"/>
    <property type="match status" value="1"/>
</dbReference>
<evidence type="ECO:0000313" key="5">
    <source>
        <dbReference type="EMBL" id="KAA2211375.1"/>
    </source>
</evidence>
<dbReference type="PANTHER" id="PTHR44757">
    <property type="entry name" value="DIGUANYLATE CYCLASE DGCP"/>
    <property type="match status" value="1"/>
</dbReference>
<dbReference type="InterPro" id="IPR035919">
    <property type="entry name" value="EAL_sf"/>
</dbReference>
<feature type="domain" description="EAL" evidence="3">
    <location>
        <begin position="567"/>
        <end position="817"/>
    </location>
</feature>
<feature type="domain" description="PAS" evidence="1">
    <location>
        <begin position="138"/>
        <end position="193"/>
    </location>
</feature>
<evidence type="ECO:0000259" key="2">
    <source>
        <dbReference type="PROSITE" id="PS50113"/>
    </source>
</evidence>
<dbReference type="PROSITE" id="PS50113">
    <property type="entry name" value="PAC"/>
    <property type="match status" value="2"/>
</dbReference>
<gene>
    <name evidence="5" type="ORF">F0Q34_20395</name>
</gene>
<dbReference type="InterPro" id="IPR000160">
    <property type="entry name" value="GGDEF_dom"/>
</dbReference>
<feature type="domain" description="PAC" evidence="2">
    <location>
        <begin position="342"/>
        <end position="394"/>
    </location>
</feature>
<dbReference type="PROSITE" id="PS50112">
    <property type="entry name" value="PAS"/>
    <property type="match status" value="2"/>
</dbReference>
<dbReference type="SUPFAM" id="SSF55785">
    <property type="entry name" value="PYP-like sensor domain (PAS domain)"/>
    <property type="match status" value="3"/>
</dbReference>
<evidence type="ECO:0000259" key="4">
    <source>
        <dbReference type="PROSITE" id="PS50887"/>
    </source>
</evidence>
<dbReference type="Gene3D" id="3.30.450.20">
    <property type="entry name" value="PAS domain"/>
    <property type="match status" value="3"/>
</dbReference>
<feature type="domain" description="GGDEF" evidence="4">
    <location>
        <begin position="425"/>
        <end position="558"/>
    </location>
</feature>
<dbReference type="GO" id="GO:0003824">
    <property type="term" value="F:catalytic activity"/>
    <property type="evidence" value="ECO:0007669"/>
    <property type="project" value="UniProtKB-ARBA"/>
</dbReference>
<dbReference type="CDD" id="cd01949">
    <property type="entry name" value="GGDEF"/>
    <property type="match status" value="1"/>
</dbReference>
<dbReference type="NCBIfam" id="TIGR00229">
    <property type="entry name" value="sensory_box"/>
    <property type="match status" value="3"/>
</dbReference>
<dbReference type="AlphaFoldDB" id="A0A5B2TBF0"/>
<dbReference type="InterPro" id="IPR000700">
    <property type="entry name" value="PAS-assoc_C"/>
</dbReference>
<dbReference type="OrthoDB" id="9793210at2"/>
<dbReference type="CDD" id="cd00130">
    <property type="entry name" value="PAS"/>
    <property type="match status" value="3"/>
</dbReference>
<accession>A0A5B2TBF0</accession>
<dbReference type="CDD" id="cd01948">
    <property type="entry name" value="EAL"/>
    <property type="match status" value="1"/>
</dbReference>
<dbReference type="InterPro" id="IPR013655">
    <property type="entry name" value="PAS_fold_3"/>
</dbReference>
<dbReference type="Pfam" id="PF00563">
    <property type="entry name" value="EAL"/>
    <property type="match status" value="1"/>
</dbReference>
<proteinExistence type="predicted"/>
<evidence type="ECO:0000259" key="1">
    <source>
        <dbReference type="PROSITE" id="PS50112"/>
    </source>
</evidence>
<evidence type="ECO:0000313" key="6">
    <source>
        <dbReference type="Proteomes" id="UP000322110"/>
    </source>
</evidence>
<dbReference type="SMART" id="SM00091">
    <property type="entry name" value="PAS"/>
    <property type="match status" value="3"/>
</dbReference>
<reference evidence="5 6" key="1">
    <citation type="journal article" date="2015" name="Int. J. Syst. Evol. Microbiol.">
        <title>Roseomonas oryzae sp. nov., isolated from paddy rhizosphere soil.</title>
        <authorList>
            <person name="Ramaprasad E.V."/>
            <person name="Sasikala Ch."/>
            <person name="Ramana Ch.V."/>
        </authorList>
    </citation>
    <scope>NUCLEOTIDE SEQUENCE [LARGE SCALE GENOMIC DNA]</scope>
    <source>
        <strain evidence="5 6">KCTC 42542</strain>
    </source>
</reference>
<dbReference type="InterPro" id="IPR000014">
    <property type="entry name" value="PAS"/>
</dbReference>
<dbReference type="Gene3D" id="2.10.70.100">
    <property type="match status" value="1"/>
</dbReference>
<dbReference type="PROSITE" id="PS50883">
    <property type="entry name" value="EAL"/>
    <property type="match status" value="1"/>
</dbReference>
<dbReference type="EMBL" id="VUKA01000031">
    <property type="protein sequence ID" value="KAA2211375.1"/>
    <property type="molecule type" value="Genomic_DNA"/>
</dbReference>
<keyword evidence="6" id="KW-1185">Reference proteome</keyword>
<feature type="domain" description="PAC" evidence="2">
    <location>
        <begin position="212"/>
        <end position="265"/>
    </location>
</feature>
<dbReference type="Gene3D" id="3.30.70.270">
    <property type="match status" value="1"/>
</dbReference>
<dbReference type="RefSeq" id="WP_149814226.1">
    <property type="nucleotide sequence ID" value="NZ_VUKA01000031.1"/>
</dbReference>
<dbReference type="SUPFAM" id="SSF141868">
    <property type="entry name" value="EAL domain-like"/>
    <property type="match status" value="1"/>
</dbReference>
<dbReference type="SMART" id="SM00267">
    <property type="entry name" value="GGDEF"/>
    <property type="match status" value="1"/>
</dbReference>
<name>A0A5B2TBF0_9PROT</name>
<sequence length="824" mass="90471">MSDQRKYQIPMGKGFLLSVLEGSTDCIKVLDTDGRMLFINGPGLRLFEAAATSDLIGSDWAGFWPEPLRDTAREAIRAAAGGRPVRFDGACPTLRGTLKRWDNALAPIPGSGGHIECIVCISRDVSERREAEDKLRVTQAFLDQVLEHIPVGVFIKNAATGIYERVNRTAERIFGLERDGWIGRTDADLFPEEQALFFWQCDLQAAESGKTMVIEEEPLDTPHRGRRLMMTKKVPLYREDGTPLHIVGVTEDITEAKRTETALRESEERLARAITAARMAVWDWHVGTGEFHASSGLEMLYGMRPGSIRSRSDVHAAIHPDDLPAIGKAMERCLRGEEGGTFATEFRTAPAIGPMRWLRVTGKAEIDSAGSPFRISGVTQDITERREAEARVAYMAHHDALTGLLNRGALRECLADAVGRSQQGNSCAVLHLDLDRFKEVNDSFGHLTGDELLRSVAKRLLSCVRETDTVARLGGDEFVILCQGEEQPHEAARLAAQLIAELCRPYEVDGRVVSVGVSIGVAVAPEDGCDPTLVMTRADLALYGAKRDGGGRFRFFEPEMQARVQARRCLEADLHQALRKGEFELHYQPLVNLAQGCISGFEALIRWRHPERGLLCSDTFIPVAEAMGLIVPMGKWILSRACMDAASWPEGLKVAVNLSAAQFSDSGLTDAVTVALATSRLAPGRLELEITESLLLRDTEDSVAVLHRLRASGVSISMDDFGTGYSSLSYLLKFPIDKVKIDRSFVLAMDERPEGAAIIRAIAGLCQTLGLATTVEGIETPEQMRQVASQGCTEGQGYLFSPPRPAAEIPAMLAQWRYRECLAS</sequence>
<dbReference type="InterPro" id="IPR001633">
    <property type="entry name" value="EAL_dom"/>
</dbReference>
<feature type="domain" description="PAS" evidence="1">
    <location>
        <begin position="266"/>
        <end position="337"/>
    </location>
</feature>
<dbReference type="InterPro" id="IPR035965">
    <property type="entry name" value="PAS-like_dom_sf"/>
</dbReference>
<dbReference type="InterPro" id="IPR013656">
    <property type="entry name" value="PAS_4"/>
</dbReference>
<dbReference type="Proteomes" id="UP000322110">
    <property type="component" value="Unassembled WGS sequence"/>
</dbReference>
<dbReference type="SMART" id="SM00052">
    <property type="entry name" value="EAL"/>
    <property type="match status" value="1"/>
</dbReference>
<dbReference type="InterPro" id="IPR029787">
    <property type="entry name" value="Nucleotide_cyclase"/>
</dbReference>
<dbReference type="Gene3D" id="3.20.20.450">
    <property type="entry name" value="EAL domain"/>
    <property type="match status" value="1"/>
</dbReference>
<dbReference type="PANTHER" id="PTHR44757:SF2">
    <property type="entry name" value="BIOFILM ARCHITECTURE MAINTENANCE PROTEIN MBAA"/>
    <property type="match status" value="1"/>
</dbReference>
<dbReference type="Pfam" id="PF08448">
    <property type="entry name" value="PAS_4"/>
    <property type="match status" value="2"/>
</dbReference>
<dbReference type="Pfam" id="PF00990">
    <property type="entry name" value="GGDEF"/>
    <property type="match status" value="1"/>
</dbReference>
<organism evidence="5 6">
    <name type="scientific">Teichococcus oryzae</name>
    <dbReference type="NCBI Taxonomy" id="1608942"/>
    <lineage>
        <taxon>Bacteria</taxon>
        <taxon>Pseudomonadati</taxon>
        <taxon>Pseudomonadota</taxon>
        <taxon>Alphaproteobacteria</taxon>
        <taxon>Acetobacterales</taxon>
        <taxon>Roseomonadaceae</taxon>
        <taxon>Roseomonas</taxon>
    </lineage>
</organism>
<protein>
    <submittedName>
        <fullName evidence="5">EAL domain-containing protein</fullName>
    </submittedName>
</protein>
<dbReference type="FunFam" id="3.30.70.270:FF:000001">
    <property type="entry name" value="Diguanylate cyclase domain protein"/>
    <property type="match status" value="1"/>
</dbReference>
<dbReference type="InterPro" id="IPR052155">
    <property type="entry name" value="Biofilm_reg_signaling"/>
</dbReference>
<comment type="caution">
    <text evidence="5">The sequence shown here is derived from an EMBL/GenBank/DDBJ whole genome shotgun (WGS) entry which is preliminary data.</text>
</comment>
<dbReference type="SUPFAM" id="SSF55073">
    <property type="entry name" value="Nucleotide cyclase"/>
    <property type="match status" value="1"/>
</dbReference>
<dbReference type="InterPro" id="IPR043128">
    <property type="entry name" value="Rev_trsase/Diguanyl_cyclase"/>
</dbReference>
<evidence type="ECO:0000259" key="3">
    <source>
        <dbReference type="PROSITE" id="PS50883"/>
    </source>
</evidence>
<dbReference type="Pfam" id="PF08447">
    <property type="entry name" value="PAS_3"/>
    <property type="match status" value="1"/>
</dbReference>
<dbReference type="NCBIfam" id="TIGR00254">
    <property type="entry name" value="GGDEF"/>
    <property type="match status" value="1"/>
</dbReference>